<dbReference type="PANTHER" id="PTHR30026:SF20">
    <property type="entry name" value="OUTER MEMBRANE PROTEIN TOLC"/>
    <property type="match status" value="1"/>
</dbReference>
<dbReference type="PANTHER" id="PTHR30026">
    <property type="entry name" value="OUTER MEMBRANE PROTEIN TOLC"/>
    <property type="match status" value="1"/>
</dbReference>
<keyword evidence="9" id="KW-0732">Signal</keyword>
<keyword evidence="6" id="KW-0472">Membrane</keyword>
<dbReference type="InterPro" id="IPR003423">
    <property type="entry name" value="OMP_efflux"/>
</dbReference>
<evidence type="ECO:0000256" key="2">
    <source>
        <dbReference type="ARBA" id="ARBA00007613"/>
    </source>
</evidence>
<dbReference type="Gene3D" id="1.20.1600.10">
    <property type="entry name" value="Outer membrane efflux proteins (OEP)"/>
    <property type="match status" value="1"/>
</dbReference>
<proteinExistence type="inferred from homology"/>
<evidence type="ECO:0000256" key="3">
    <source>
        <dbReference type="ARBA" id="ARBA00022448"/>
    </source>
</evidence>
<sequence length="449" mass="50803">MKATTTILAVAILAISPTYAQNNTVDSYIQKGLKENLALKQQNFDLQKASYALKEARGLFYPTLSFRSDYFYSSGGRTVDLPLGDLMNPVYSTLNQLTGTNNFQNIANQKFNLNANDFYDHRLSVTLPLVNAEIYISNKIRKEAINQKQAEVMVYKRSLVKDIKTAYYNSIMATNQIEIFKNAAKLLQENYKLTESRVKNGKALKGNALRILSDINDNQAKLAEAENNLKTANAYLNFLTNTALSDKVAIDTTGFHFSKTQMKTPSFETSGREEITALKSALTQAEYNISLEKASYFPTINTSLNLGYQNNYLKFDPDDRYLTGIVSLKWDLFTGFQTRNRVKIAKTEATSLNTQLDETEKQFQLQLTTATNELDTAEVQFKSAKENLQSLEEYYRETKARYDQGLVLLVELNDAFTQLINGQLAFEQSNTNVLIKLAEVERTAASYQF</sequence>
<evidence type="ECO:0000256" key="1">
    <source>
        <dbReference type="ARBA" id="ARBA00004442"/>
    </source>
</evidence>
<gene>
    <name evidence="10" type="ORF">GGR22_002445</name>
</gene>
<comment type="similarity">
    <text evidence="2">Belongs to the outer membrane factor (OMF) (TC 1.B.17) family.</text>
</comment>
<keyword evidence="5" id="KW-0812">Transmembrane</keyword>
<dbReference type="RefSeq" id="WP_182493857.1">
    <property type="nucleotide sequence ID" value="NZ_JACJIS010000002.1"/>
</dbReference>
<feature type="coiled-coil region" evidence="8">
    <location>
        <begin position="215"/>
        <end position="242"/>
    </location>
</feature>
<keyword evidence="7" id="KW-0998">Cell outer membrane</keyword>
<evidence type="ECO:0000256" key="5">
    <source>
        <dbReference type="ARBA" id="ARBA00022692"/>
    </source>
</evidence>
<organism evidence="10 11">
    <name type="scientific">Flavobacterium gossypii</name>
    <dbReference type="NCBI Taxonomy" id="1646119"/>
    <lineage>
        <taxon>Bacteria</taxon>
        <taxon>Pseudomonadati</taxon>
        <taxon>Bacteroidota</taxon>
        <taxon>Flavobacteriia</taxon>
        <taxon>Flavobacteriales</taxon>
        <taxon>Flavobacteriaceae</taxon>
        <taxon>Flavobacterium</taxon>
    </lineage>
</organism>
<evidence type="ECO:0000256" key="7">
    <source>
        <dbReference type="ARBA" id="ARBA00023237"/>
    </source>
</evidence>
<name>A0ABR6DRG9_9FLAO</name>
<dbReference type="Proteomes" id="UP000555003">
    <property type="component" value="Unassembled WGS sequence"/>
</dbReference>
<dbReference type="InterPro" id="IPR051906">
    <property type="entry name" value="TolC-like"/>
</dbReference>
<keyword evidence="4" id="KW-1134">Transmembrane beta strand</keyword>
<evidence type="ECO:0000313" key="11">
    <source>
        <dbReference type="Proteomes" id="UP000555003"/>
    </source>
</evidence>
<dbReference type="EMBL" id="JACJIS010000002">
    <property type="protein sequence ID" value="MBA9074278.1"/>
    <property type="molecule type" value="Genomic_DNA"/>
</dbReference>
<comment type="subcellular location">
    <subcellularLocation>
        <location evidence="1">Cell outer membrane</location>
    </subcellularLocation>
</comment>
<comment type="caution">
    <text evidence="10">The sequence shown here is derived from an EMBL/GenBank/DDBJ whole genome shotgun (WGS) entry which is preliminary data.</text>
</comment>
<evidence type="ECO:0000256" key="4">
    <source>
        <dbReference type="ARBA" id="ARBA00022452"/>
    </source>
</evidence>
<keyword evidence="3" id="KW-0813">Transport</keyword>
<feature type="chain" id="PRO_5047444707" evidence="9">
    <location>
        <begin position="21"/>
        <end position="449"/>
    </location>
</feature>
<reference evidence="10 11" key="1">
    <citation type="submission" date="2020-08" db="EMBL/GenBank/DDBJ databases">
        <title>Genomic Encyclopedia of Type Strains, Phase IV (KMG-IV): sequencing the most valuable type-strain genomes for metagenomic binning, comparative biology and taxonomic classification.</title>
        <authorList>
            <person name="Goeker M."/>
        </authorList>
    </citation>
    <scope>NUCLEOTIDE SEQUENCE [LARGE SCALE GENOMIC DNA]</scope>
    <source>
        <strain evidence="10 11">DSM 100397</strain>
    </source>
</reference>
<dbReference type="Pfam" id="PF02321">
    <property type="entry name" value="OEP"/>
    <property type="match status" value="2"/>
</dbReference>
<evidence type="ECO:0000256" key="6">
    <source>
        <dbReference type="ARBA" id="ARBA00023136"/>
    </source>
</evidence>
<keyword evidence="11" id="KW-1185">Reference proteome</keyword>
<evidence type="ECO:0000256" key="9">
    <source>
        <dbReference type="SAM" id="SignalP"/>
    </source>
</evidence>
<evidence type="ECO:0000256" key="8">
    <source>
        <dbReference type="SAM" id="Coils"/>
    </source>
</evidence>
<keyword evidence="8" id="KW-0175">Coiled coil</keyword>
<feature type="coiled-coil region" evidence="8">
    <location>
        <begin position="342"/>
        <end position="401"/>
    </location>
</feature>
<accession>A0ABR6DRG9</accession>
<protein>
    <submittedName>
        <fullName evidence="10">Outer membrane protein TolC</fullName>
    </submittedName>
</protein>
<dbReference type="SUPFAM" id="SSF56954">
    <property type="entry name" value="Outer membrane efflux proteins (OEP)"/>
    <property type="match status" value="1"/>
</dbReference>
<feature type="signal peptide" evidence="9">
    <location>
        <begin position="1"/>
        <end position="20"/>
    </location>
</feature>
<evidence type="ECO:0000313" key="10">
    <source>
        <dbReference type="EMBL" id="MBA9074278.1"/>
    </source>
</evidence>